<feature type="compositionally biased region" description="Low complexity" evidence="1">
    <location>
        <begin position="71"/>
        <end position="85"/>
    </location>
</feature>
<accession>A0A6G0VHX8</accession>
<dbReference type="EMBL" id="VUJU01017154">
    <property type="protein sequence ID" value="KAF0685161.1"/>
    <property type="molecule type" value="Genomic_DNA"/>
</dbReference>
<gene>
    <name evidence="2" type="ORF">FWK35_00037874</name>
</gene>
<comment type="caution">
    <text evidence="2">The sequence shown here is derived from an EMBL/GenBank/DDBJ whole genome shotgun (WGS) entry which is preliminary data.</text>
</comment>
<reference evidence="2 3" key="1">
    <citation type="submission" date="2019-08" db="EMBL/GenBank/DDBJ databases">
        <title>Whole genome of Aphis craccivora.</title>
        <authorList>
            <person name="Voronova N.V."/>
            <person name="Shulinski R.S."/>
            <person name="Bandarenka Y.V."/>
            <person name="Zhorov D.G."/>
            <person name="Warner D."/>
        </authorList>
    </citation>
    <scope>NUCLEOTIDE SEQUENCE [LARGE SCALE GENOMIC DNA]</scope>
    <source>
        <strain evidence="2">180601</strain>
        <tissue evidence="2">Whole Body</tissue>
    </source>
</reference>
<sequence length="85" mass="9316">MVPKLTSFFSKSDSEMNESCAYNPQSDQLNIHSMQNSGNYSHFGESSNANFETCVQIKENENLVNNIDEPTITTNSGTSTASTTV</sequence>
<dbReference type="AlphaFoldDB" id="A0A6G0VHX8"/>
<feature type="non-terminal residue" evidence="2">
    <location>
        <position position="85"/>
    </location>
</feature>
<evidence type="ECO:0000313" key="2">
    <source>
        <dbReference type="EMBL" id="KAF0685161.1"/>
    </source>
</evidence>
<keyword evidence="3" id="KW-1185">Reference proteome</keyword>
<proteinExistence type="predicted"/>
<organism evidence="2 3">
    <name type="scientific">Aphis craccivora</name>
    <name type="common">Cowpea aphid</name>
    <dbReference type="NCBI Taxonomy" id="307492"/>
    <lineage>
        <taxon>Eukaryota</taxon>
        <taxon>Metazoa</taxon>
        <taxon>Ecdysozoa</taxon>
        <taxon>Arthropoda</taxon>
        <taxon>Hexapoda</taxon>
        <taxon>Insecta</taxon>
        <taxon>Pterygota</taxon>
        <taxon>Neoptera</taxon>
        <taxon>Paraneoptera</taxon>
        <taxon>Hemiptera</taxon>
        <taxon>Sternorrhyncha</taxon>
        <taxon>Aphidomorpha</taxon>
        <taxon>Aphidoidea</taxon>
        <taxon>Aphididae</taxon>
        <taxon>Aphidini</taxon>
        <taxon>Aphis</taxon>
        <taxon>Aphis</taxon>
    </lineage>
</organism>
<feature type="region of interest" description="Disordered" evidence="1">
    <location>
        <begin position="66"/>
        <end position="85"/>
    </location>
</feature>
<protein>
    <submittedName>
        <fullName evidence="2">Zinc finger MYM-type protein 1-like</fullName>
    </submittedName>
</protein>
<name>A0A6G0VHX8_APHCR</name>
<evidence type="ECO:0000256" key="1">
    <source>
        <dbReference type="SAM" id="MobiDB-lite"/>
    </source>
</evidence>
<dbReference type="OrthoDB" id="10513795at2759"/>
<dbReference type="Proteomes" id="UP000478052">
    <property type="component" value="Unassembled WGS sequence"/>
</dbReference>
<evidence type="ECO:0000313" key="3">
    <source>
        <dbReference type="Proteomes" id="UP000478052"/>
    </source>
</evidence>